<organism evidence="1 2">
    <name type="scientific">Skermanella aerolata</name>
    <dbReference type="NCBI Taxonomy" id="393310"/>
    <lineage>
        <taxon>Bacteria</taxon>
        <taxon>Pseudomonadati</taxon>
        <taxon>Pseudomonadota</taxon>
        <taxon>Alphaproteobacteria</taxon>
        <taxon>Rhodospirillales</taxon>
        <taxon>Azospirillaceae</taxon>
        <taxon>Skermanella</taxon>
    </lineage>
</organism>
<dbReference type="EMBL" id="BJYZ01000001">
    <property type="protein sequence ID" value="GEO36041.1"/>
    <property type="molecule type" value="Genomic_DNA"/>
</dbReference>
<dbReference type="InterPro" id="IPR036768">
    <property type="entry name" value="PolIII_chi_sf"/>
</dbReference>
<dbReference type="Proteomes" id="UP000321523">
    <property type="component" value="Unassembled WGS sequence"/>
</dbReference>
<evidence type="ECO:0000313" key="2">
    <source>
        <dbReference type="Proteomes" id="UP000321523"/>
    </source>
</evidence>
<dbReference type="RefSeq" id="WP_044425763.1">
    <property type="nucleotide sequence ID" value="NZ_BJYZ01000001.1"/>
</dbReference>
<accession>A0A512DHT3</accession>
<reference evidence="1 2" key="1">
    <citation type="submission" date="2019-07" db="EMBL/GenBank/DDBJ databases">
        <title>Whole genome shotgun sequence of Skermanella aerolata NBRC 106429.</title>
        <authorList>
            <person name="Hosoyama A."/>
            <person name="Uohara A."/>
            <person name="Ohji S."/>
            <person name="Ichikawa N."/>
        </authorList>
    </citation>
    <scope>NUCLEOTIDE SEQUENCE [LARGE SCALE GENOMIC DNA]</scope>
    <source>
        <strain evidence="1 2">NBRC 106429</strain>
    </source>
</reference>
<dbReference type="SUPFAM" id="SSF102400">
    <property type="entry name" value="DNA polymerase III chi subunit"/>
    <property type="match status" value="1"/>
</dbReference>
<dbReference type="OrthoDB" id="9795973at2"/>
<dbReference type="NCBIfam" id="NF004347">
    <property type="entry name" value="PRK05728.1-4"/>
    <property type="match status" value="1"/>
</dbReference>
<evidence type="ECO:0000313" key="1">
    <source>
        <dbReference type="EMBL" id="GEO36041.1"/>
    </source>
</evidence>
<protein>
    <submittedName>
        <fullName evidence="1">DNA polymerase III subunit chi</fullName>
    </submittedName>
</protein>
<dbReference type="PANTHER" id="PTHR38767">
    <property type="entry name" value="DNA POLYMERASE III SUBUNIT CHI"/>
    <property type="match status" value="1"/>
</dbReference>
<name>A0A512DHT3_9PROT</name>
<keyword evidence="2" id="KW-1185">Reference proteome</keyword>
<proteinExistence type="predicted"/>
<dbReference type="InterPro" id="IPR007459">
    <property type="entry name" value="DNA_pol3_chi"/>
</dbReference>
<dbReference type="Pfam" id="PF04364">
    <property type="entry name" value="DNA_pol3_chi"/>
    <property type="match status" value="1"/>
</dbReference>
<dbReference type="GO" id="GO:0003887">
    <property type="term" value="F:DNA-directed DNA polymerase activity"/>
    <property type="evidence" value="ECO:0007669"/>
    <property type="project" value="InterPro"/>
</dbReference>
<dbReference type="Gene3D" id="3.40.50.10110">
    <property type="entry name" value="DNA polymerase III subunit chi"/>
    <property type="match status" value="1"/>
</dbReference>
<dbReference type="PANTHER" id="PTHR38767:SF1">
    <property type="entry name" value="DNA POLYMERASE III SUBUNIT CHI"/>
    <property type="match status" value="1"/>
</dbReference>
<comment type="caution">
    <text evidence="1">The sequence shown here is derived from an EMBL/GenBank/DDBJ whole genome shotgun (WGS) entry which is preliminary data.</text>
</comment>
<dbReference type="GO" id="GO:0032298">
    <property type="term" value="P:positive regulation of DNA-templated DNA replication initiation"/>
    <property type="evidence" value="ECO:0007669"/>
    <property type="project" value="TreeGrafter"/>
</dbReference>
<sequence length="149" mass="17133">MTEVRFYHLQRKTLEDALPQILEKTLERGWRAVVMAGSEERVEALTQHLWSYKEFGFLPHGSARDGDAEHQPIWLTTEDENPNAATVLILTDNALSSRLETFTLVCEMFDGNDYDAVTAARARWKTYKAAGHDLTYWQQTDRGGWEKKA</sequence>
<gene>
    <name evidence="1" type="ORF">SAE02_01890</name>
</gene>
<dbReference type="AlphaFoldDB" id="A0A512DHT3"/>
<dbReference type="GO" id="GO:0003677">
    <property type="term" value="F:DNA binding"/>
    <property type="evidence" value="ECO:0007669"/>
    <property type="project" value="InterPro"/>
</dbReference>
<dbReference type="GO" id="GO:0006260">
    <property type="term" value="P:DNA replication"/>
    <property type="evidence" value="ECO:0007669"/>
    <property type="project" value="InterPro"/>
</dbReference>